<dbReference type="Pfam" id="PF02878">
    <property type="entry name" value="PGM_PMM_I"/>
    <property type="match status" value="1"/>
</dbReference>
<dbReference type="Pfam" id="PF00408">
    <property type="entry name" value="PGM_PMM_IV"/>
    <property type="match status" value="1"/>
</dbReference>
<dbReference type="InterPro" id="IPR005841">
    <property type="entry name" value="Alpha-D-phosphohexomutase_SF"/>
</dbReference>
<evidence type="ECO:0000313" key="14">
    <source>
        <dbReference type="Proteomes" id="UP001564657"/>
    </source>
</evidence>
<evidence type="ECO:0000256" key="4">
    <source>
        <dbReference type="ARBA" id="ARBA00022842"/>
    </source>
</evidence>
<dbReference type="InterPro" id="IPR016055">
    <property type="entry name" value="A-D-PHexomutase_a/b/a-I/II/III"/>
</dbReference>
<gene>
    <name evidence="6 13" type="primary">glmM</name>
    <name evidence="13" type="ORF">AB8U03_15845</name>
</gene>
<feature type="active site" description="Phosphoserine intermediate" evidence="6">
    <location>
        <position position="100"/>
    </location>
</feature>
<evidence type="ECO:0000313" key="13">
    <source>
        <dbReference type="EMBL" id="MEY8001643.1"/>
    </source>
</evidence>
<dbReference type="HAMAP" id="MF_01554_B">
    <property type="entry name" value="GlmM_B"/>
    <property type="match status" value="1"/>
</dbReference>
<evidence type="ECO:0000256" key="1">
    <source>
        <dbReference type="ARBA" id="ARBA00010231"/>
    </source>
</evidence>
<evidence type="ECO:0000259" key="12">
    <source>
        <dbReference type="Pfam" id="PF02880"/>
    </source>
</evidence>
<protein>
    <recommendedName>
        <fullName evidence="6 8">Phosphoglucosamine mutase</fullName>
        <ecNumber evidence="6 8">5.4.2.10</ecNumber>
    </recommendedName>
</protein>
<feature type="binding site" evidence="6">
    <location>
        <position position="243"/>
    </location>
    <ligand>
        <name>Mg(2+)</name>
        <dbReference type="ChEBI" id="CHEBI:18420"/>
    </ligand>
</feature>
<keyword evidence="2 6" id="KW-0597">Phosphoprotein</keyword>
<dbReference type="InterPro" id="IPR006352">
    <property type="entry name" value="GlmM_bact"/>
</dbReference>
<keyword evidence="4 6" id="KW-0460">Magnesium</keyword>
<feature type="binding site" evidence="6">
    <location>
        <position position="245"/>
    </location>
    <ligand>
        <name>Mg(2+)</name>
        <dbReference type="ChEBI" id="CHEBI:18420"/>
    </ligand>
</feature>
<feature type="domain" description="Alpha-D-phosphohexomutase alpha/beta/alpha" evidence="10">
    <location>
        <begin position="3"/>
        <end position="134"/>
    </location>
</feature>
<keyword evidence="14" id="KW-1185">Reference proteome</keyword>
<feature type="binding site" description="via phosphate group" evidence="6">
    <location>
        <position position="100"/>
    </location>
    <ligand>
        <name>Mg(2+)</name>
        <dbReference type="ChEBI" id="CHEBI:18420"/>
    </ligand>
</feature>
<feature type="domain" description="Alpha-D-phosphohexomutase alpha/beta/alpha" evidence="11">
    <location>
        <begin position="159"/>
        <end position="254"/>
    </location>
</feature>
<dbReference type="GO" id="GO:0008966">
    <property type="term" value="F:phosphoglucosamine mutase activity"/>
    <property type="evidence" value="ECO:0007669"/>
    <property type="project" value="UniProtKB-EC"/>
</dbReference>
<comment type="function">
    <text evidence="6 8">Catalyzes the conversion of glucosamine-6-phosphate to glucosamine-1-phosphate.</text>
</comment>
<dbReference type="PRINTS" id="PR00509">
    <property type="entry name" value="PGMPMM"/>
</dbReference>
<evidence type="ECO:0000256" key="3">
    <source>
        <dbReference type="ARBA" id="ARBA00022723"/>
    </source>
</evidence>
<accession>A0ABV4BS80</accession>
<dbReference type="SUPFAM" id="SSF55957">
    <property type="entry name" value="Phosphoglucomutase, C-terminal domain"/>
    <property type="match status" value="1"/>
</dbReference>
<dbReference type="PANTHER" id="PTHR42946">
    <property type="entry name" value="PHOSPHOHEXOSE MUTASE"/>
    <property type="match status" value="1"/>
</dbReference>
<dbReference type="PANTHER" id="PTHR42946:SF1">
    <property type="entry name" value="PHOSPHOGLUCOMUTASE (ALPHA-D-GLUCOSE-1,6-BISPHOSPHATE-DEPENDENT)"/>
    <property type="match status" value="1"/>
</dbReference>
<proteinExistence type="inferred from homology"/>
<evidence type="ECO:0000259" key="11">
    <source>
        <dbReference type="Pfam" id="PF02879"/>
    </source>
</evidence>
<dbReference type="InterPro" id="IPR050060">
    <property type="entry name" value="Phosphoglucosamine_mutase"/>
</dbReference>
<dbReference type="Proteomes" id="UP001564657">
    <property type="component" value="Unassembled WGS sequence"/>
</dbReference>
<dbReference type="InterPro" id="IPR005846">
    <property type="entry name" value="A-D-PHexomutase_a/b/a-III"/>
</dbReference>
<dbReference type="RefSeq" id="WP_369705536.1">
    <property type="nucleotide sequence ID" value="NZ_JBGEWD010000022.1"/>
</dbReference>
<dbReference type="InterPro" id="IPR036900">
    <property type="entry name" value="A-D-PHexomutase_C_sf"/>
</dbReference>
<feature type="domain" description="Alpha-D-phosphohexomutase alpha/beta/alpha" evidence="12">
    <location>
        <begin position="258"/>
        <end position="368"/>
    </location>
</feature>
<evidence type="ECO:0000256" key="2">
    <source>
        <dbReference type="ARBA" id="ARBA00022553"/>
    </source>
</evidence>
<dbReference type="Gene3D" id="3.40.120.10">
    <property type="entry name" value="Alpha-D-Glucose-1,6-Bisphosphate, subunit A, domain 3"/>
    <property type="match status" value="3"/>
</dbReference>
<dbReference type="PROSITE" id="PS00710">
    <property type="entry name" value="PGM_PMM"/>
    <property type="match status" value="1"/>
</dbReference>
<dbReference type="CDD" id="cd05802">
    <property type="entry name" value="GlmM"/>
    <property type="match status" value="1"/>
</dbReference>
<comment type="similarity">
    <text evidence="1 6 7">Belongs to the phosphohexose mutase family.</text>
</comment>
<evidence type="ECO:0000256" key="8">
    <source>
        <dbReference type="RuleBase" id="RU004327"/>
    </source>
</evidence>
<reference evidence="13 14" key="1">
    <citation type="submission" date="2024-08" db="EMBL/GenBank/DDBJ databases">
        <title>Clostridium lapicellarii sp. nov., and Clostridium renhuaiense sp. nov., two species isolated from the mud in a fermentation cellar used for producing sauce-flavour Chinese liquors.</title>
        <authorList>
            <person name="Yang F."/>
            <person name="Wang H."/>
            <person name="Chen L.Q."/>
            <person name="Zhou N."/>
            <person name="Lu J.J."/>
            <person name="Pu X.X."/>
            <person name="Wan B."/>
            <person name="Wang L."/>
            <person name="Liu S.J."/>
        </authorList>
    </citation>
    <scope>NUCLEOTIDE SEQUENCE [LARGE SCALE GENOMIC DNA]</scope>
    <source>
        <strain evidence="13 14">MT-5</strain>
    </source>
</reference>
<keyword evidence="3 6" id="KW-0479">Metal-binding</keyword>
<name>A0ABV4BS80_9CLOT</name>
<keyword evidence="5 6" id="KW-0413">Isomerase</keyword>
<evidence type="ECO:0000259" key="10">
    <source>
        <dbReference type="Pfam" id="PF02878"/>
    </source>
</evidence>
<evidence type="ECO:0000256" key="6">
    <source>
        <dbReference type="HAMAP-Rule" id="MF_01554"/>
    </source>
</evidence>
<feature type="modified residue" description="Phosphoserine" evidence="6">
    <location>
        <position position="100"/>
    </location>
</feature>
<evidence type="ECO:0000256" key="5">
    <source>
        <dbReference type="ARBA" id="ARBA00023235"/>
    </source>
</evidence>
<evidence type="ECO:0000256" key="7">
    <source>
        <dbReference type="RuleBase" id="RU004326"/>
    </source>
</evidence>
<dbReference type="Pfam" id="PF02880">
    <property type="entry name" value="PGM_PMM_III"/>
    <property type="match status" value="1"/>
</dbReference>
<dbReference type="NCBIfam" id="NF008139">
    <property type="entry name" value="PRK10887.1"/>
    <property type="match status" value="1"/>
</dbReference>
<sequence length="454" mass="49240">MQRIFGTDGVRGIANKELTPEVAYKLGKAGAYVLTETAHKPKILVGMDTRISGDMLESALVSGILSIGAEAICIGVIPTPAVAYLTRKYKADAGVVISASHNPVEYNGIKFFNGSGYKLSDALEDKIQYIIESDFKGISVPLGAQIGRKIVETEDALKNYVDFAKSTIDIDLKGLKVVLDCANGASYITSVRAFEELGAEVKVINNNPDGININNNCGSTHPEELMRTVVEEGFDLGLAFDGDADRCLAVDENGNLINGDFIMAIIGKNLKDEGKLYKNTVVVTVMSNMGLDIALKKEKMSTVKTKVGDRYVLEKMKEEGYKLGGEQSGHIIMLDYNTTGDGLITALQISSIVKKSGKKLSQLASMMKNLPQVLANAKVPNDKKGIYEEDKEIVEKIKEIREKLDGCGRVLIRPSGTEPLVRVMLEGEAQGEIDQIARNLAELIQRKANLSSNS</sequence>
<comment type="catalytic activity">
    <reaction evidence="6 8">
        <text>alpha-D-glucosamine 1-phosphate = D-glucosamine 6-phosphate</text>
        <dbReference type="Rhea" id="RHEA:23424"/>
        <dbReference type="ChEBI" id="CHEBI:58516"/>
        <dbReference type="ChEBI" id="CHEBI:58725"/>
        <dbReference type="EC" id="5.4.2.10"/>
    </reaction>
</comment>
<organism evidence="13 14">
    <name type="scientific">Clostridium moutaii</name>
    <dbReference type="NCBI Taxonomy" id="3240932"/>
    <lineage>
        <taxon>Bacteria</taxon>
        <taxon>Bacillati</taxon>
        <taxon>Bacillota</taxon>
        <taxon>Clostridia</taxon>
        <taxon>Eubacteriales</taxon>
        <taxon>Clostridiaceae</taxon>
        <taxon>Clostridium</taxon>
    </lineage>
</organism>
<dbReference type="InterPro" id="IPR016066">
    <property type="entry name" value="A-D-PHexomutase_CS"/>
</dbReference>
<dbReference type="NCBIfam" id="TIGR01455">
    <property type="entry name" value="glmM"/>
    <property type="match status" value="1"/>
</dbReference>
<dbReference type="InterPro" id="IPR005845">
    <property type="entry name" value="A-D-PHexomutase_a/b/a-II"/>
</dbReference>
<dbReference type="SUPFAM" id="SSF53738">
    <property type="entry name" value="Phosphoglucomutase, first 3 domains"/>
    <property type="match status" value="3"/>
</dbReference>
<feature type="domain" description="Alpha-D-phosphohexomutase C-terminal" evidence="9">
    <location>
        <begin position="374"/>
        <end position="442"/>
    </location>
</feature>
<comment type="caution">
    <text evidence="13">The sequence shown here is derived from an EMBL/GenBank/DDBJ whole genome shotgun (WGS) entry which is preliminary data.</text>
</comment>
<dbReference type="Gene3D" id="3.30.310.50">
    <property type="entry name" value="Alpha-D-phosphohexomutase, C-terminal domain"/>
    <property type="match status" value="1"/>
</dbReference>
<dbReference type="InterPro" id="IPR005844">
    <property type="entry name" value="A-D-PHexomutase_a/b/a-I"/>
</dbReference>
<dbReference type="Pfam" id="PF02879">
    <property type="entry name" value="PGM_PMM_II"/>
    <property type="match status" value="1"/>
</dbReference>
<feature type="binding site" evidence="6">
    <location>
        <position position="241"/>
    </location>
    <ligand>
        <name>Mg(2+)</name>
        <dbReference type="ChEBI" id="CHEBI:18420"/>
    </ligand>
</feature>
<dbReference type="EMBL" id="JBGEWD010000022">
    <property type="protein sequence ID" value="MEY8001643.1"/>
    <property type="molecule type" value="Genomic_DNA"/>
</dbReference>
<dbReference type="InterPro" id="IPR005843">
    <property type="entry name" value="A-D-PHexomutase_C"/>
</dbReference>
<comment type="cofactor">
    <cofactor evidence="6">
        <name>Mg(2+)</name>
        <dbReference type="ChEBI" id="CHEBI:18420"/>
    </cofactor>
    <text evidence="6">Binds 1 Mg(2+) ion per subunit.</text>
</comment>
<evidence type="ECO:0000259" key="9">
    <source>
        <dbReference type="Pfam" id="PF00408"/>
    </source>
</evidence>
<dbReference type="EC" id="5.4.2.10" evidence="6 8"/>
<comment type="PTM">
    <text evidence="6">Activated by phosphorylation.</text>
</comment>